<name>A0A1F6BV82_9BACT</name>
<dbReference type="Proteomes" id="UP000179014">
    <property type="component" value="Unassembled WGS sequence"/>
</dbReference>
<proteinExistence type="predicted"/>
<organism evidence="1 2">
    <name type="scientific">Candidatus Kaiserbacteria bacterium GWA2_50_9</name>
    <dbReference type="NCBI Taxonomy" id="1798474"/>
    <lineage>
        <taxon>Bacteria</taxon>
        <taxon>Candidatus Kaiseribacteriota</taxon>
    </lineage>
</organism>
<dbReference type="SUPFAM" id="SSF158446">
    <property type="entry name" value="IVS-encoded protein-like"/>
    <property type="match status" value="1"/>
</dbReference>
<evidence type="ECO:0000313" key="1">
    <source>
        <dbReference type="EMBL" id="OGG40829.1"/>
    </source>
</evidence>
<dbReference type="PANTHER" id="PTHR38471">
    <property type="entry name" value="FOUR HELIX BUNDLE PROTEIN"/>
    <property type="match status" value="1"/>
</dbReference>
<dbReference type="NCBIfam" id="TIGR02436">
    <property type="entry name" value="four helix bundle protein"/>
    <property type="match status" value="1"/>
</dbReference>
<comment type="caution">
    <text evidence="1">The sequence shown here is derived from an EMBL/GenBank/DDBJ whole genome shotgun (WGS) entry which is preliminary data.</text>
</comment>
<dbReference type="AlphaFoldDB" id="A0A1F6BV82"/>
<dbReference type="InterPro" id="IPR036583">
    <property type="entry name" value="23S_rRNA_IVS_sf"/>
</dbReference>
<gene>
    <name evidence="1" type="ORF">A2118_01520</name>
</gene>
<accession>A0A1F6BV82</accession>
<dbReference type="PANTHER" id="PTHR38471:SF2">
    <property type="entry name" value="FOUR HELIX BUNDLE PROTEIN"/>
    <property type="match status" value="1"/>
</dbReference>
<dbReference type="STRING" id="1798474.A2118_01520"/>
<dbReference type="Pfam" id="PF05635">
    <property type="entry name" value="23S_rRNA_IVP"/>
    <property type="match status" value="1"/>
</dbReference>
<evidence type="ECO:0000313" key="2">
    <source>
        <dbReference type="Proteomes" id="UP000179014"/>
    </source>
</evidence>
<sequence>MQTFRDLVVWQKAIELAKRTYILTQQFPPEERFGLASQMQRAAVSIPSNIAEGKLRGSSKEFTHFLRIAFGSGGELETQIEIAKHLPKTAKLNFVPVETLLDEIMRMLNVMISKASA</sequence>
<dbReference type="EMBL" id="MFKN01000025">
    <property type="protein sequence ID" value="OGG40829.1"/>
    <property type="molecule type" value="Genomic_DNA"/>
</dbReference>
<protein>
    <recommendedName>
        <fullName evidence="3">Four helix bundle protein</fullName>
    </recommendedName>
</protein>
<dbReference type="InterPro" id="IPR012657">
    <property type="entry name" value="23S_rRNA-intervening_sequence"/>
</dbReference>
<dbReference type="CDD" id="cd16377">
    <property type="entry name" value="23S_rRNA_IVP_like"/>
    <property type="match status" value="1"/>
</dbReference>
<reference evidence="1 2" key="1">
    <citation type="journal article" date="2016" name="Nat. Commun.">
        <title>Thousands of microbial genomes shed light on interconnected biogeochemical processes in an aquifer system.</title>
        <authorList>
            <person name="Anantharaman K."/>
            <person name="Brown C.T."/>
            <person name="Hug L.A."/>
            <person name="Sharon I."/>
            <person name="Castelle C.J."/>
            <person name="Probst A.J."/>
            <person name="Thomas B.C."/>
            <person name="Singh A."/>
            <person name="Wilkins M.J."/>
            <person name="Karaoz U."/>
            <person name="Brodie E.L."/>
            <person name="Williams K.H."/>
            <person name="Hubbard S.S."/>
            <person name="Banfield J.F."/>
        </authorList>
    </citation>
    <scope>NUCLEOTIDE SEQUENCE [LARGE SCALE GENOMIC DNA]</scope>
</reference>
<evidence type="ECO:0008006" key="3">
    <source>
        <dbReference type="Google" id="ProtNLM"/>
    </source>
</evidence>
<dbReference type="Gene3D" id="1.20.1440.60">
    <property type="entry name" value="23S rRNA-intervening sequence"/>
    <property type="match status" value="1"/>
</dbReference>